<dbReference type="GO" id="GO:0008270">
    <property type="term" value="F:zinc ion binding"/>
    <property type="evidence" value="ECO:0007669"/>
    <property type="project" value="UniProtKB-KW"/>
</dbReference>
<dbReference type="PANTHER" id="PTHR37984">
    <property type="entry name" value="PROTEIN CBG26694"/>
    <property type="match status" value="1"/>
</dbReference>
<dbReference type="Pfam" id="PF00098">
    <property type="entry name" value="zf-CCHC"/>
    <property type="match status" value="1"/>
</dbReference>
<dbReference type="EMBL" id="JAWDGP010004067">
    <property type="protein sequence ID" value="KAK3768125.1"/>
    <property type="molecule type" value="Genomic_DNA"/>
</dbReference>
<evidence type="ECO:0000256" key="7">
    <source>
        <dbReference type="ARBA" id="ARBA00022918"/>
    </source>
</evidence>
<dbReference type="CDD" id="cd09274">
    <property type="entry name" value="RNase_HI_RT_Ty3"/>
    <property type="match status" value="1"/>
</dbReference>
<dbReference type="FunFam" id="3.10.10.10:FF:000007">
    <property type="entry name" value="Retrovirus-related Pol polyprotein from transposon 17.6-like Protein"/>
    <property type="match status" value="1"/>
</dbReference>
<dbReference type="Gene3D" id="3.10.10.10">
    <property type="entry name" value="HIV Type 1 Reverse Transcriptase, subunit A, domain 1"/>
    <property type="match status" value="1"/>
</dbReference>
<dbReference type="InterPro" id="IPR038269">
    <property type="entry name" value="SCAN_sf"/>
</dbReference>
<feature type="domain" description="CCHC-type" evidence="10">
    <location>
        <begin position="345"/>
        <end position="360"/>
    </location>
</feature>
<evidence type="ECO:0008006" key="15">
    <source>
        <dbReference type="Google" id="ProtNLM"/>
    </source>
</evidence>
<gene>
    <name evidence="13" type="ORF">RRG08_058968</name>
</gene>
<dbReference type="Pfam" id="PF02023">
    <property type="entry name" value="SCAN"/>
    <property type="match status" value="1"/>
</dbReference>
<keyword evidence="8" id="KW-0863">Zinc-finger</keyword>
<evidence type="ECO:0000313" key="13">
    <source>
        <dbReference type="EMBL" id="KAK3768125.1"/>
    </source>
</evidence>
<dbReference type="Gene3D" id="4.10.60.10">
    <property type="entry name" value="Zinc finger, CCHC-type"/>
    <property type="match status" value="1"/>
</dbReference>
<feature type="region of interest" description="Disordered" evidence="9">
    <location>
        <begin position="37"/>
        <end position="75"/>
    </location>
</feature>
<dbReference type="FunFam" id="1.10.340.70:FF:000001">
    <property type="entry name" value="Retrovirus-related Pol polyprotein from transposon gypsy-like Protein"/>
    <property type="match status" value="1"/>
</dbReference>
<dbReference type="Gene3D" id="1.10.340.70">
    <property type="match status" value="1"/>
</dbReference>
<dbReference type="GO" id="GO:0003964">
    <property type="term" value="F:RNA-directed DNA polymerase activity"/>
    <property type="evidence" value="ECO:0007669"/>
    <property type="project" value="UniProtKB-KW"/>
</dbReference>
<keyword evidence="3" id="KW-0548">Nucleotidyltransferase</keyword>
<keyword evidence="1" id="KW-0645">Protease</keyword>
<dbReference type="CDD" id="cd01647">
    <property type="entry name" value="RT_LTR"/>
    <property type="match status" value="1"/>
</dbReference>
<dbReference type="FunFam" id="3.10.20.370:FF:000001">
    <property type="entry name" value="Retrovirus-related Pol polyprotein from transposon 17.6-like protein"/>
    <property type="match status" value="1"/>
</dbReference>
<evidence type="ECO:0000259" key="12">
    <source>
        <dbReference type="PROSITE" id="PS50878"/>
    </source>
</evidence>
<dbReference type="InterPro" id="IPR043128">
    <property type="entry name" value="Rev_trsase/Diguanyl_cyclase"/>
</dbReference>
<dbReference type="InterPro" id="IPR041588">
    <property type="entry name" value="Integrase_H2C2"/>
</dbReference>
<keyword evidence="14" id="KW-1185">Reference proteome</keyword>
<dbReference type="InterPro" id="IPR003309">
    <property type="entry name" value="SCAN_dom"/>
</dbReference>
<feature type="compositionally biased region" description="Polar residues" evidence="9">
    <location>
        <begin position="101"/>
        <end position="117"/>
    </location>
</feature>
<dbReference type="PROSITE" id="PS50804">
    <property type="entry name" value="SCAN_BOX"/>
    <property type="match status" value="1"/>
</dbReference>
<evidence type="ECO:0000256" key="3">
    <source>
        <dbReference type="ARBA" id="ARBA00022695"/>
    </source>
</evidence>
<dbReference type="InterPro" id="IPR043502">
    <property type="entry name" value="DNA/RNA_pol_sf"/>
</dbReference>
<dbReference type="Gene3D" id="1.10.4020.10">
    <property type="entry name" value="DNA breaking-rejoining enzymes"/>
    <property type="match status" value="1"/>
</dbReference>
<dbReference type="SUPFAM" id="SSF57756">
    <property type="entry name" value="Retrovirus zinc finger-like domains"/>
    <property type="match status" value="1"/>
</dbReference>
<evidence type="ECO:0000256" key="9">
    <source>
        <dbReference type="SAM" id="MobiDB-lite"/>
    </source>
</evidence>
<dbReference type="Pfam" id="PF00078">
    <property type="entry name" value="RVT_1"/>
    <property type="match status" value="1"/>
</dbReference>
<evidence type="ECO:0000256" key="2">
    <source>
        <dbReference type="ARBA" id="ARBA00022679"/>
    </source>
</evidence>
<sequence>MSSIQEIKEIAEELQLRGDEKKNFIIEQMDKLRKLQAEKEKEEREAKLQKEEREAKLQAEKEEREAKLQAEKEEREAKLQAEERLKMEEMRTQLELAKIQAQASQQSEHNLTSGSTRSVHEGENSKFKMPKLPAFVDRKDDLDSWLLRFERFATTSGWPKESWCTPLSALLTGRALEAFCRLSETEATDYDRVKEVLQKRYNLTEDGYRQRFRTCSPEEGENPSMFIVRLKTYLERWMKLAEAPQTYEALRDLFVKEQFLDSSPADLSTYLRERRLADLEEVARSAELFLTARKRQLSDRARQGITHEQNKPSISKKEEIICHICRKPGHTTQNCRNKATHGRGCYHCGELTHMRKDCPKLRMNNSQVTSSKRAGSAAMRVMETQGSASGEDAGKADTRYDVRTEVQDGLLQLASGKRVPAMIDCGACGGKGSARELNLPIVKGLVGDKTVDVLRDTGCEGVVVRRGLVGDDQLTGKCCLIVRIDNTVLLAEKARIQVKTPYLSGEVEALCIPEVICDLVVGNVPGARNPDDPDMTAMVGAVTTRAQARQEVRHRPLTVPDTPKHTGVDRRELIRLQQDDEAIKRMGETAMSENRAGRTSFFEKRDGIVYRVYNDATRGGASARQVVLPESLRKYVMSSAHDTTTGGHLGIKKTREKIMSDFYWPGIYKDVARYCRSCDICQKTLRNETSSRVLDVSSQTRDDLNVPSCVAVVEDYDYEADNGQDNLAGDEQGSEDLPEIGTWGQKEDAADVKFGEALTYDQNRELQMLVERFSEIFSDRPGDTNLAEHRIDLTSDVPVRQTPYAVPFALKSSLKKELQQMEDLGIIRKSDSPYASPVVVVKKKDGSNRICIDFRRLNKITVTDPQPVPSPAESFLGMSEDKYFSKLDLTKGYHQIRVRPSDVHKTAFVTMGQHYEFLRMPFGMVNSGMTMTRAVRRLLEGMDNVVDYIDDLLVHTKTWEEHLQVLEELFKRLKAANLVARPTKCELGATQVDFLGHRLGRGTVGLQDCNVEKVKDAPRPTTKKEIRSFLGLVGYYQPFIPNFAAIAAPLSDLTRKGQPNKIVWGEPQERAYAALKKAVISKPILVLPDVNKEFVLRTDASDIGLGATLLQNRDGHIFPVAYASRKLLDREKRYSVMERECLGIVWGIKKFALYLYGKQFTLQTDHRPLEFLKVSKFDNPRIMRWVLALQSFVFRVEHIKGKDNVGADFLSRVPV</sequence>
<evidence type="ECO:0000256" key="5">
    <source>
        <dbReference type="ARBA" id="ARBA00022759"/>
    </source>
</evidence>
<dbReference type="FunFam" id="3.30.70.270:FF:000020">
    <property type="entry name" value="Transposon Tf2-6 polyprotein-like Protein"/>
    <property type="match status" value="1"/>
</dbReference>
<keyword evidence="4" id="KW-0540">Nuclease</keyword>
<name>A0AAE0ZF16_9GAST</name>
<organism evidence="13 14">
    <name type="scientific">Elysia crispata</name>
    <name type="common">lettuce slug</name>
    <dbReference type="NCBI Taxonomy" id="231223"/>
    <lineage>
        <taxon>Eukaryota</taxon>
        <taxon>Metazoa</taxon>
        <taxon>Spiralia</taxon>
        <taxon>Lophotrochozoa</taxon>
        <taxon>Mollusca</taxon>
        <taxon>Gastropoda</taxon>
        <taxon>Heterobranchia</taxon>
        <taxon>Euthyneura</taxon>
        <taxon>Panpulmonata</taxon>
        <taxon>Sacoglossa</taxon>
        <taxon>Placobranchoidea</taxon>
        <taxon>Plakobranchidae</taxon>
        <taxon>Elysia</taxon>
    </lineage>
</organism>
<dbReference type="PANTHER" id="PTHR37984:SF5">
    <property type="entry name" value="PROTEIN NYNRIN-LIKE"/>
    <property type="match status" value="1"/>
</dbReference>
<dbReference type="GO" id="GO:0004519">
    <property type="term" value="F:endonuclease activity"/>
    <property type="evidence" value="ECO:0007669"/>
    <property type="project" value="UniProtKB-KW"/>
</dbReference>
<feature type="domain" description="SCAN box" evidence="11">
    <location>
        <begin position="209"/>
        <end position="283"/>
    </location>
</feature>
<accession>A0AAE0ZF16</accession>
<dbReference type="PROSITE" id="PS50158">
    <property type="entry name" value="ZF_CCHC"/>
    <property type="match status" value="1"/>
</dbReference>
<dbReference type="InterPro" id="IPR041373">
    <property type="entry name" value="RT_RNaseH"/>
</dbReference>
<dbReference type="InterPro" id="IPR036875">
    <property type="entry name" value="Znf_CCHC_sf"/>
</dbReference>
<keyword evidence="6" id="KW-0378">Hydrolase</keyword>
<evidence type="ECO:0000256" key="4">
    <source>
        <dbReference type="ARBA" id="ARBA00022722"/>
    </source>
</evidence>
<dbReference type="AlphaFoldDB" id="A0AAE0ZF16"/>
<evidence type="ECO:0000256" key="8">
    <source>
        <dbReference type="PROSITE-ProRule" id="PRU00047"/>
    </source>
</evidence>
<dbReference type="InterPro" id="IPR050951">
    <property type="entry name" value="Retrovirus_Pol_polyprotein"/>
</dbReference>
<feature type="domain" description="Reverse transcriptase" evidence="12">
    <location>
        <begin position="822"/>
        <end position="999"/>
    </location>
</feature>
<keyword evidence="7" id="KW-0695">RNA-directed DNA polymerase</keyword>
<keyword evidence="8" id="KW-0862">Zinc</keyword>
<dbReference type="InterPro" id="IPR000477">
    <property type="entry name" value="RT_dom"/>
</dbReference>
<dbReference type="SUPFAM" id="SSF56672">
    <property type="entry name" value="DNA/RNA polymerases"/>
    <property type="match status" value="1"/>
</dbReference>
<protein>
    <recommendedName>
        <fullName evidence="15">Reverse transcriptase</fullName>
    </recommendedName>
</protein>
<evidence type="ECO:0000259" key="10">
    <source>
        <dbReference type="PROSITE" id="PS50158"/>
    </source>
</evidence>
<dbReference type="Proteomes" id="UP001283361">
    <property type="component" value="Unassembled WGS sequence"/>
</dbReference>
<dbReference type="PROSITE" id="PS50878">
    <property type="entry name" value="RT_POL"/>
    <property type="match status" value="1"/>
</dbReference>
<dbReference type="GO" id="GO:0006508">
    <property type="term" value="P:proteolysis"/>
    <property type="evidence" value="ECO:0007669"/>
    <property type="project" value="UniProtKB-KW"/>
</dbReference>
<keyword evidence="2" id="KW-0808">Transferase</keyword>
<dbReference type="Gene3D" id="3.30.70.270">
    <property type="match status" value="2"/>
</dbReference>
<proteinExistence type="predicted"/>
<comment type="caution">
    <text evidence="13">The sequence shown here is derived from an EMBL/GenBank/DDBJ whole genome shotgun (WGS) entry which is preliminary data.</text>
</comment>
<keyword evidence="8" id="KW-0479">Metal-binding</keyword>
<reference evidence="13" key="1">
    <citation type="journal article" date="2023" name="G3 (Bethesda)">
        <title>A reference genome for the long-term kleptoplast-retaining sea slug Elysia crispata morphotype clarki.</title>
        <authorList>
            <person name="Eastman K.E."/>
            <person name="Pendleton A.L."/>
            <person name="Shaikh M.A."/>
            <person name="Suttiyut T."/>
            <person name="Ogas R."/>
            <person name="Tomko P."/>
            <person name="Gavelis G."/>
            <person name="Widhalm J.R."/>
            <person name="Wisecaver J.H."/>
        </authorList>
    </citation>
    <scope>NUCLEOTIDE SEQUENCE</scope>
    <source>
        <strain evidence="13">ECLA1</strain>
    </source>
</reference>
<dbReference type="Pfam" id="PF17921">
    <property type="entry name" value="Integrase_H2C2"/>
    <property type="match status" value="1"/>
</dbReference>
<dbReference type="Gene3D" id="3.10.20.370">
    <property type="match status" value="1"/>
</dbReference>
<dbReference type="GO" id="GO:0008233">
    <property type="term" value="F:peptidase activity"/>
    <property type="evidence" value="ECO:0007669"/>
    <property type="project" value="UniProtKB-KW"/>
</dbReference>
<evidence type="ECO:0000256" key="1">
    <source>
        <dbReference type="ARBA" id="ARBA00022670"/>
    </source>
</evidence>
<dbReference type="InterPro" id="IPR001878">
    <property type="entry name" value="Znf_CCHC"/>
</dbReference>
<dbReference type="SUPFAM" id="SSF47353">
    <property type="entry name" value="Retrovirus capsid dimerization domain-like"/>
    <property type="match status" value="1"/>
</dbReference>
<dbReference type="SMART" id="SM00343">
    <property type="entry name" value="ZnF_C2HC"/>
    <property type="match status" value="2"/>
</dbReference>
<evidence type="ECO:0000256" key="6">
    <source>
        <dbReference type="ARBA" id="ARBA00022801"/>
    </source>
</evidence>
<evidence type="ECO:0000313" key="14">
    <source>
        <dbReference type="Proteomes" id="UP001283361"/>
    </source>
</evidence>
<keyword evidence="5" id="KW-0255">Endonuclease</keyword>
<dbReference type="Pfam" id="PF17917">
    <property type="entry name" value="RT_RNaseH"/>
    <property type="match status" value="1"/>
</dbReference>
<evidence type="ECO:0000259" key="11">
    <source>
        <dbReference type="PROSITE" id="PS50804"/>
    </source>
</evidence>
<dbReference type="GO" id="GO:0003676">
    <property type="term" value="F:nucleic acid binding"/>
    <property type="evidence" value="ECO:0007669"/>
    <property type="project" value="InterPro"/>
</dbReference>
<feature type="region of interest" description="Disordered" evidence="9">
    <location>
        <begin position="99"/>
        <end position="126"/>
    </location>
</feature>